<reference evidence="2" key="1">
    <citation type="journal article" date="2009" name="PLoS Genet.">
        <title>Sequencing, mapping, and analysis of 27,455 maize full-length cDNAs.</title>
        <authorList>
            <person name="Soderlund C."/>
            <person name="Descour A."/>
            <person name="Kudrna D."/>
            <person name="Bomhoff M."/>
            <person name="Boyd L."/>
            <person name="Currie J."/>
            <person name="Angelova A."/>
            <person name="Collura K."/>
            <person name="Wissotski M."/>
            <person name="Ashley E."/>
            <person name="Morrow D."/>
            <person name="Fernandes J."/>
            <person name="Walbot V."/>
            <person name="Yu Y."/>
        </authorList>
    </citation>
    <scope>NUCLEOTIDE SEQUENCE</scope>
    <source>
        <strain evidence="2">B73</strain>
    </source>
</reference>
<feature type="region of interest" description="Disordered" evidence="1">
    <location>
        <begin position="1"/>
        <end position="65"/>
    </location>
</feature>
<protein>
    <submittedName>
        <fullName evidence="2">Uncharacterized protein</fullName>
    </submittedName>
</protein>
<proteinExistence type="evidence at transcript level"/>
<sequence>MAEGRSPRGSRGARGEGTSTRQPWPRERELGAELEEQRPGRANTRGGRRRMEDKAPARVGAGGRALEVTTLEGELRGAAMVGVEEESAAGGSEAPWLELQIRRAEAEGRSLGRWIRARGDGEAPRWPGIRN</sequence>
<feature type="compositionally biased region" description="Basic and acidic residues" evidence="1">
    <location>
        <begin position="24"/>
        <end position="39"/>
    </location>
</feature>
<dbReference type="AlphaFoldDB" id="C4J2D8"/>
<dbReference type="HOGENOM" id="CLU_1930600_0_0_1"/>
<accession>C4J2D8</accession>
<reference evidence="2" key="2">
    <citation type="submission" date="2012-06" db="EMBL/GenBank/DDBJ databases">
        <authorList>
            <person name="Yu Y."/>
            <person name="Currie J."/>
            <person name="Lomeli R."/>
            <person name="Angelova A."/>
            <person name="Collura K."/>
            <person name="Wissotski M."/>
            <person name="Campos D."/>
            <person name="Kudrna D."/>
            <person name="Golser W."/>
            <person name="Ashely E."/>
            <person name="Descour A."/>
            <person name="Fernandes J."/>
            <person name="Soderlund C."/>
            <person name="Walbot V."/>
        </authorList>
    </citation>
    <scope>NUCLEOTIDE SEQUENCE</scope>
    <source>
        <strain evidence="2">B73</strain>
    </source>
</reference>
<organism evidence="2">
    <name type="scientific">Zea mays</name>
    <name type="common">Maize</name>
    <dbReference type="NCBI Taxonomy" id="4577"/>
    <lineage>
        <taxon>Eukaryota</taxon>
        <taxon>Viridiplantae</taxon>
        <taxon>Streptophyta</taxon>
        <taxon>Embryophyta</taxon>
        <taxon>Tracheophyta</taxon>
        <taxon>Spermatophyta</taxon>
        <taxon>Magnoliopsida</taxon>
        <taxon>Liliopsida</taxon>
        <taxon>Poales</taxon>
        <taxon>Poaceae</taxon>
        <taxon>PACMAD clade</taxon>
        <taxon>Panicoideae</taxon>
        <taxon>Andropogonodae</taxon>
        <taxon>Andropogoneae</taxon>
        <taxon>Tripsacinae</taxon>
        <taxon>Zea</taxon>
    </lineage>
</organism>
<dbReference type="EMBL" id="BT084985">
    <property type="protein sequence ID" value="ACR35338.1"/>
    <property type="molecule type" value="mRNA"/>
</dbReference>
<feature type="compositionally biased region" description="Low complexity" evidence="1">
    <location>
        <begin position="1"/>
        <end position="10"/>
    </location>
</feature>
<name>C4J2D8_MAIZE</name>
<evidence type="ECO:0000256" key="1">
    <source>
        <dbReference type="SAM" id="MobiDB-lite"/>
    </source>
</evidence>
<evidence type="ECO:0000313" key="2">
    <source>
        <dbReference type="EMBL" id="ACR35338.1"/>
    </source>
</evidence>